<gene>
    <name evidence="2" type="ORF">LV89_00184</name>
</gene>
<evidence type="ECO:0000313" key="2">
    <source>
        <dbReference type="EMBL" id="PWK29344.1"/>
    </source>
</evidence>
<dbReference type="AlphaFoldDB" id="A0A316EGZ4"/>
<dbReference type="PANTHER" id="PTHR37841">
    <property type="entry name" value="GLR2918 PROTEIN"/>
    <property type="match status" value="1"/>
</dbReference>
<organism evidence="2 3">
    <name type="scientific">Arcicella aurantiaca</name>
    <dbReference type="NCBI Taxonomy" id="591202"/>
    <lineage>
        <taxon>Bacteria</taxon>
        <taxon>Pseudomonadati</taxon>
        <taxon>Bacteroidota</taxon>
        <taxon>Cytophagia</taxon>
        <taxon>Cytophagales</taxon>
        <taxon>Flectobacillaceae</taxon>
        <taxon>Arcicella</taxon>
    </lineage>
</organism>
<feature type="chain" id="PRO_5016266108" evidence="1">
    <location>
        <begin position="20"/>
        <end position="717"/>
    </location>
</feature>
<keyword evidence="3" id="KW-1185">Reference proteome</keyword>
<dbReference type="OrthoDB" id="2485468at2"/>
<dbReference type="EMBL" id="QGGO01000001">
    <property type="protein sequence ID" value="PWK29344.1"/>
    <property type="molecule type" value="Genomic_DNA"/>
</dbReference>
<reference evidence="2 3" key="1">
    <citation type="submission" date="2018-05" db="EMBL/GenBank/DDBJ databases">
        <title>Genomic Encyclopedia of Archaeal and Bacterial Type Strains, Phase II (KMG-II): from individual species to whole genera.</title>
        <authorList>
            <person name="Goeker M."/>
        </authorList>
    </citation>
    <scope>NUCLEOTIDE SEQUENCE [LARGE SCALE GENOMIC DNA]</scope>
    <source>
        <strain evidence="2 3">DSM 22214</strain>
    </source>
</reference>
<sequence length="717" mass="80102">MKKIYCLLITIITSHCLTAQQGTFLASAKRDSSGVFIGDMHATEQVESAGAARQYAIVNLKKDLEGLDRGSKNTLLADAGNGADRNLNSEIFATYLARLDKKYKGDVRSIETDNIRDIFQIDQKSEIKKRHSSVISAQCFSNKNDGRFIKMKDLDGEDIIGFPLESFKGNSRYGLVENYHQGFARIKKDQVFGFLNYCGDETIPCQYEKAEPFNDGKALVKKFDWYFVDVYGNESESLENIVEAKALRMGVNIAKFKNGKYALIDNSYDVSKKPLSDYFDEIVPFNNELFRVKVGKNFGLIKIDGSTKIDAIYDDINATTEQGKWMIIEQNKKMGLMDTEGNIKIKPSFETIVNISIDPTISSNSALGIARDEAGIRLIDFKDLRTSKTYSAITEFNKYGLAQIKDGKYVGFINLDLKVVIEPVYSNLGNFNQYGLVSACKTNLNGATKCGYIKYDGSEIIPIAFDEVANFNKFGLVVAKENVKNCSLPAGNCRVDVVYDKNGNLVIGKTNEAAPIGIKYATTDTLFNASFIAIKTMNPLKNGDDMAVEYNLVERNSLRRITTQSYLSIKRYDANLLFPVMKDGKWGLIDTTGKVIAKPTYKDIMVTTEGLYGVKYENNKYGFIDKKGKVQVAFDYDEVRPFNNGLSIVSRGQGKLGVINRFNAKIAPCYFSEVNILPATKQFELLDSSGNKFVLNSNGDCVTNCTKFDEIRKMANQ</sequence>
<feature type="signal peptide" evidence="1">
    <location>
        <begin position="1"/>
        <end position="19"/>
    </location>
</feature>
<proteinExistence type="predicted"/>
<accession>A0A316EGZ4</accession>
<comment type="caution">
    <text evidence="2">The sequence shown here is derived from an EMBL/GenBank/DDBJ whole genome shotgun (WGS) entry which is preliminary data.</text>
</comment>
<name>A0A316EGZ4_9BACT</name>
<evidence type="ECO:0000256" key="1">
    <source>
        <dbReference type="SAM" id="SignalP"/>
    </source>
</evidence>
<dbReference type="InterPro" id="IPR032774">
    <property type="entry name" value="WG_beta_rep"/>
</dbReference>
<dbReference type="PANTHER" id="PTHR37841:SF1">
    <property type="entry name" value="DUF3298 DOMAIN-CONTAINING PROTEIN"/>
    <property type="match status" value="1"/>
</dbReference>
<dbReference type="RefSeq" id="WP_109740973.1">
    <property type="nucleotide sequence ID" value="NZ_QGGO01000001.1"/>
</dbReference>
<dbReference type="Proteomes" id="UP000245489">
    <property type="component" value="Unassembled WGS sequence"/>
</dbReference>
<protein>
    <submittedName>
        <fullName evidence="2">WG repeat protein</fullName>
    </submittedName>
</protein>
<evidence type="ECO:0000313" key="3">
    <source>
        <dbReference type="Proteomes" id="UP000245489"/>
    </source>
</evidence>
<dbReference type="Pfam" id="PF14903">
    <property type="entry name" value="WG_beta_rep"/>
    <property type="match status" value="4"/>
</dbReference>
<keyword evidence="1" id="KW-0732">Signal</keyword>